<evidence type="ECO:0008006" key="22">
    <source>
        <dbReference type="Google" id="ProtNLM"/>
    </source>
</evidence>
<dbReference type="Pfam" id="PF12178">
    <property type="entry name" value="INCENP_N"/>
    <property type="match status" value="1"/>
</dbReference>
<feature type="region of interest" description="Disordered" evidence="17">
    <location>
        <begin position="314"/>
        <end position="351"/>
    </location>
</feature>
<evidence type="ECO:0000256" key="5">
    <source>
        <dbReference type="ARBA" id="ARBA00010042"/>
    </source>
</evidence>
<organism evidence="20 21">
    <name type="scientific">Gasterosteus aculeatus aculeatus</name>
    <name type="common">three-spined stickleback</name>
    <dbReference type="NCBI Taxonomy" id="481459"/>
    <lineage>
        <taxon>Eukaryota</taxon>
        <taxon>Metazoa</taxon>
        <taxon>Chordata</taxon>
        <taxon>Craniata</taxon>
        <taxon>Vertebrata</taxon>
        <taxon>Euteleostomi</taxon>
        <taxon>Actinopterygii</taxon>
        <taxon>Neopterygii</taxon>
        <taxon>Teleostei</taxon>
        <taxon>Neoteleostei</taxon>
        <taxon>Acanthomorphata</taxon>
        <taxon>Eupercaria</taxon>
        <taxon>Perciformes</taxon>
        <taxon>Cottioidei</taxon>
        <taxon>Gasterosteales</taxon>
        <taxon>Gasterosteidae</taxon>
        <taxon>Gasterosteus</taxon>
    </lineage>
</organism>
<dbReference type="PANTHER" id="PTHR13142:SF1">
    <property type="entry name" value="INNER CENTROMERE PROTEIN"/>
    <property type="match status" value="1"/>
</dbReference>
<evidence type="ECO:0000256" key="17">
    <source>
        <dbReference type="SAM" id="MobiDB-lite"/>
    </source>
</evidence>
<evidence type="ECO:0000256" key="4">
    <source>
        <dbReference type="ARBA" id="ARBA00004629"/>
    </source>
</evidence>
<keyword evidence="8" id="KW-0132">Cell division</keyword>
<feature type="domain" description="Inner centromere protein ARK-binding" evidence="18">
    <location>
        <begin position="615"/>
        <end position="671"/>
    </location>
</feature>
<keyword evidence="21" id="KW-1185">Reference proteome</keyword>
<keyword evidence="6" id="KW-0158">Chromosome</keyword>
<dbReference type="AlphaFoldDB" id="A0AAQ4QAN4"/>
<dbReference type="GO" id="GO:0000281">
    <property type="term" value="P:mitotic cytokinesis"/>
    <property type="evidence" value="ECO:0007669"/>
    <property type="project" value="TreeGrafter"/>
</dbReference>
<evidence type="ECO:0000259" key="19">
    <source>
        <dbReference type="Pfam" id="PF12178"/>
    </source>
</evidence>
<dbReference type="GO" id="GO:0030496">
    <property type="term" value="C:midbody"/>
    <property type="evidence" value="ECO:0007669"/>
    <property type="project" value="UniProtKB-SubCell"/>
</dbReference>
<dbReference type="InterPro" id="IPR022006">
    <property type="entry name" value="INCENP_N"/>
</dbReference>
<evidence type="ECO:0000256" key="16">
    <source>
        <dbReference type="ARBA" id="ARBA00023328"/>
    </source>
</evidence>
<evidence type="ECO:0000313" key="20">
    <source>
        <dbReference type="Ensembl" id="ENSGACP00000048296.1"/>
    </source>
</evidence>
<dbReference type="Ensembl" id="ENSGACT00000071185.1">
    <property type="protein sequence ID" value="ENSGACP00000048296.1"/>
    <property type="gene ID" value="ENSGACG00000005590.2"/>
</dbReference>
<dbReference type="GO" id="GO:0051310">
    <property type="term" value="P:metaphase chromosome alignment"/>
    <property type="evidence" value="ECO:0007669"/>
    <property type="project" value="TreeGrafter"/>
</dbReference>
<dbReference type="Gene3D" id="6.10.250.2990">
    <property type="match status" value="1"/>
</dbReference>
<dbReference type="InterPro" id="IPR005635">
    <property type="entry name" value="Inner_centromere_prot_ARK-bd"/>
</dbReference>
<dbReference type="GO" id="GO:0051257">
    <property type="term" value="P:meiotic spindle midzone assembly"/>
    <property type="evidence" value="ECO:0007669"/>
    <property type="project" value="TreeGrafter"/>
</dbReference>
<dbReference type="GO" id="GO:0032133">
    <property type="term" value="C:chromosome passenger complex"/>
    <property type="evidence" value="ECO:0007669"/>
    <property type="project" value="TreeGrafter"/>
</dbReference>
<feature type="compositionally biased region" description="Basic residues" evidence="17">
    <location>
        <begin position="261"/>
        <end position="273"/>
    </location>
</feature>
<feature type="region of interest" description="Disordered" evidence="17">
    <location>
        <begin position="592"/>
        <end position="634"/>
    </location>
</feature>
<evidence type="ECO:0000256" key="11">
    <source>
        <dbReference type="ARBA" id="ARBA00022829"/>
    </source>
</evidence>
<evidence type="ECO:0000256" key="7">
    <source>
        <dbReference type="ARBA" id="ARBA00022490"/>
    </source>
</evidence>
<evidence type="ECO:0000256" key="10">
    <source>
        <dbReference type="ARBA" id="ARBA00022776"/>
    </source>
</evidence>
<dbReference type="Gene3D" id="1.20.5.3600">
    <property type="match status" value="1"/>
</dbReference>
<evidence type="ECO:0000256" key="3">
    <source>
        <dbReference type="ARBA" id="ARBA00004214"/>
    </source>
</evidence>
<keyword evidence="14" id="KW-0539">Nucleus</keyword>
<accession>A0AAQ4QAN4</accession>
<feature type="compositionally biased region" description="Basic and acidic residues" evidence="17">
    <location>
        <begin position="405"/>
        <end position="475"/>
    </location>
</feature>
<evidence type="ECO:0000256" key="2">
    <source>
        <dbReference type="ARBA" id="ARBA00004186"/>
    </source>
</evidence>
<keyword evidence="11" id="KW-0159">Chromosome partition</keyword>
<comment type="similarity">
    <text evidence="5">Belongs to the INCENP family.</text>
</comment>
<feature type="region of interest" description="Disordered" evidence="17">
    <location>
        <begin position="49"/>
        <end position="97"/>
    </location>
</feature>
<evidence type="ECO:0000313" key="21">
    <source>
        <dbReference type="Proteomes" id="UP000007635"/>
    </source>
</evidence>
<protein>
    <recommendedName>
        <fullName evidence="22">Inner centromere protein ARK-binding domain-containing protein</fullName>
    </recommendedName>
</protein>
<evidence type="ECO:0000259" key="18">
    <source>
        <dbReference type="Pfam" id="PF03941"/>
    </source>
</evidence>
<evidence type="ECO:0000256" key="14">
    <source>
        <dbReference type="ARBA" id="ARBA00023242"/>
    </source>
</evidence>
<keyword evidence="10" id="KW-0498">Mitosis</keyword>
<comment type="subcellular location">
    <subcellularLocation>
        <location evidence="4">Chromosome</location>
        <location evidence="4">Centromere</location>
        <location evidence="4">Kinetochore</location>
    </subcellularLocation>
    <subcellularLocation>
        <location evidence="2">Cytoplasm</location>
        <location evidence="2">Cytoskeleton</location>
        <location evidence="2">Spindle</location>
    </subcellularLocation>
    <subcellularLocation>
        <location evidence="3">Midbody</location>
    </subcellularLocation>
    <subcellularLocation>
        <location evidence="1">Nucleus</location>
    </subcellularLocation>
</comment>
<evidence type="ECO:0000256" key="1">
    <source>
        <dbReference type="ARBA" id="ARBA00004123"/>
    </source>
</evidence>
<keyword evidence="16" id="KW-0137">Centromere</keyword>
<evidence type="ECO:0000256" key="9">
    <source>
        <dbReference type="ARBA" id="ARBA00022701"/>
    </source>
</evidence>
<feature type="compositionally biased region" description="Basic and acidic residues" evidence="17">
    <location>
        <begin position="482"/>
        <end position="552"/>
    </location>
</feature>
<dbReference type="PANTHER" id="PTHR13142">
    <property type="entry name" value="INNER CENTROMERE PROTEIN"/>
    <property type="match status" value="1"/>
</dbReference>
<dbReference type="GeneTree" id="ENSGT00730000111073"/>
<feature type="compositionally biased region" description="Basic residues" evidence="17">
    <location>
        <begin position="82"/>
        <end position="92"/>
    </location>
</feature>
<dbReference type="Proteomes" id="UP000007635">
    <property type="component" value="Chromosome XIX"/>
</dbReference>
<feature type="region of interest" description="Disordered" evidence="17">
    <location>
        <begin position="405"/>
        <end position="552"/>
    </location>
</feature>
<feature type="domain" description="Chromosome passenger complex (CPC) protein INCENP N-terminal" evidence="19">
    <location>
        <begin position="6"/>
        <end position="41"/>
    </location>
</feature>
<dbReference type="Pfam" id="PF03941">
    <property type="entry name" value="INCENP_ARK-bind"/>
    <property type="match status" value="1"/>
</dbReference>
<dbReference type="GO" id="GO:0005874">
    <property type="term" value="C:microtubule"/>
    <property type="evidence" value="ECO:0007669"/>
    <property type="project" value="UniProtKB-KW"/>
</dbReference>
<evidence type="ECO:0000256" key="6">
    <source>
        <dbReference type="ARBA" id="ARBA00022454"/>
    </source>
</evidence>
<dbReference type="GO" id="GO:1990385">
    <property type="term" value="C:meiotic spindle midzone"/>
    <property type="evidence" value="ECO:0007669"/>
    <property type="project" value="TreeGrafter"/>
</dbReference>
<name>A0AAQ4QAN4_GASAC</name>
<evidence type="ECO:0000256" key="15">
    <source>
        <dbReference type="ARBA" id="ARBA00023306"/>
    </source>
</evidence>
<dbReference type="GO" id="GO:0000776">
    <property type="term" value="C:kinetochore"/>
    <property type="evidence" value="ECO:0007669"/>
    <property type="project" value="UniProtKB-KW"/>
</dbReference>
<keyword evidence="12" id="KW-0995">Kinetochore</keyword>
<evidence type="ECO:0000256" key="8">
    <source>
        <dbReference type="ARBA" id="ARBA00022618"/>
    </source>
</evidence>
<evidence type="ECO:0000256" key="12">
    <source>
        <dbReference type="ARBA" id="ARBA00022838"/>
    </source>
</evidence>
<keyword evidence="15" id="KW-0131">Cell cycle</keyword>
<sequence>MNSVQSSVRSLMQLFDGKAQEFTNDIITVHMVWLEEIQQEANRMFSREFNAEPELMPKTPSQKKNSRRKRVSLGHQEENQARRRFSKGKRSNLRGSSVKSLHFIAEEETISTSEANATTQPKRATRKNKQTTAAVPEDVSHSGSPTEDVQNKKPELVAEKEVDEINKVNDAEDELLHRGTSPRTPPAIPSPEIVVSISSSERLSAEGVISRLPLSPGRSAAKIAIAGAAPSSRRSSVRCSLKLRHSLAGLRHSMTQESVRRASRRSMLKRKVSRMGNSVCSSNIQVNPSPRLSIGRVTRSVAATSAALAPLPLFSTEQRSTKRKAPDTVEESPTKRRSPPKKSQSAMRPNMKSFLHTVQKNQMLMMTPNSLGRSAVIKSFIKHTTPLKIDPKTKERHKLEALKRKQELEEERMKKMDDEKKRKQDELKRKRDERLRRVFEAKVKEEQREEEKKKRIEQKMAQVEKNDKRMADDKAKKKVAVKRQEDVEQKKKLEEEAKKKKIQQAEEEKRQQESLAKKKAEEEEQRARKMAEARRALEQKREQERELEREREQLAAAERSLMVFNYPINSTNTPVGKGGGLNVTVDIEKSPQSYSITPKGGNKTLPKSVEDYGMDQNSDDSTDDESAPRKPIPSWAEGHHLQQIIMKQYFNPPDLDSFFGIVEPPKLENIFYKSKPRYFKRTSSAVWHSPPIGSK</sequence>
<keyword evidence="7" id="KW-0963">Cytoplasm</keyword>
<reference evidence="20" key="2">
    <citation type="submission" date="2025-08" db="UniProtKB">
        <authorList>
            <consortium name="Ensembl"/>
        </authorList>
    </citation>
    <scope>IDENTIFICATION</scope>
</reference>
<feature type="region of interest" description="Disordered" evidence="17">
    <location>
        <begin position="112"/>
        <end position="152"/>
    </location>
</feature>
<proteinExistence type="inferred from homology"/>
<evidence type="ECO:0000256" key="13">
    <source>
        <dbReference type="ARBA" id="ARBA00023212"/>
    </source>
</evidence>
<feature type="region of interest" description="Disordered" evidence="17">
    <location>
        <begin position="253"/>
        <end position="281"/>
    </location>
</feature>
<keyword evidence="9" id="KW-0493">Microtubule</keyword>
<dbReference type="GO" id="GO:0005634">
    <property type="term" value="C:nucleus"/>
    <property type="evidence" value="ECO:0007669"/>
    <property type="project" value="UniProtKB-SubCell"/>
</dbReference>
<reference evidence="20 21" key="1">
    <citation type="journal article" date="2021" name="G3 (Bethesda)">
        <title>Improved contiguity of the threespine stickleback genome using long-read sequencing.</title>
        <authorList>
            <person name="Nath S."/>
            <person name="Shaw D.E."/>
            <person name="White M.A."/>
        </authorList>
    </citation>
    <scope>NUCLEOTIDE SEQUENCE [LARGE SCALE GENOMIC DNA]</scope>
    <source>
        <strain evidence="20 21">Lake Benthic</strain>
    </source>
</reference>
<reference evidence="20" key="3">
    <citation type="submission" date="2025-09" db="UniProtKB">
        <authorList>
            <consortium name="Ensembl"/>
        </authorList>
    </citation>
    <scope>IDENTIFICATION</scope>
</reference>
<feature type="compositionally biased region" description="Polar residues" evidence="17">
    <location>
        <begin position="112"/>
        <end position="122"/>
    </location>
</feature>
<keyword evidence="13" id="KW-0206">Cytoskeleton</keyword>